<evidence type="ECO:0000313" key="2">
    <source>
        <dbReference type="Proteomes" id="UP000269396"/>
    </source>
</evidence>
<name>A0A183PUN8_9TREM</name>
<protein>
    <submittedName>
        <fullName evidence="1">Uncharacterized protein</fullName>
    </submittedName>
</protein>
<sequence length="66" mass="7631">MNTLLTYFRVKLLFRSRMTVNTCIASITKGTVLPLITRSNNRTRSTTIQEFIRSSSFIFSIVVKRT</sequence>
<evidence type="ECO:0000313" key="1">
    <source>
        <dbReference type="EMBL" id="VDP76069.1"/>
    </source>
</evidence>
<keyword evidence="2" id="KW-1185">Reference proteome</keyword>
<reference evidence="1 2" key="1">
    <citation type="submission" date="2018-11" db="EMBL/GenBank/DDBJ databases">
        <authorList>
            <consortium name="Pathogen Informatics"/>
        </authorList>
    </citation>
    <scope>NUCLEOTIDE SEQUENCE [LARGE SCALE GENOMIC DNA]</scope>
    <source>
        <strain>Denwood</strain>
        <strain evidence="2">Zambia</strain>
    </source>
</reference>
<dbReference type="EMBL" id="UZAL01039819">
    <property type="protein sequence ID" value="VDP76069.1"/>
    <property type="molecule type" value="Genomic_DNA"/>
</dbReference>
<dbReference type="AlphaFoldDB" id="A0A183PUN8"/>
<dbReference type="Proteomes" id="UP000269396">
    <property type="component" value="Unassembled WGS sequence"/>
</dbReference>
<organism evidence="1 2">
    <name type="scientific">Schistosoma mattheei</name>
    <dbReference type="NCBI Taxonomy" id="31246"/>
    <lineage>
        <taxon>Eukaryota</taxon>
        <taxon>Metazoa</taxon>
        <taxon>Spiralia</taxon>
        <taxon>Lophotrochozoa</taxon>
        <taxon>Platyhelminthes</taxon>
        <taxon>Trematoda</taxon>
        <taxon>Digenea</taxon>
        <taxon>Strigeidida</taxon>
        <taxon>Schistosomatoidea</taxon>
        <taxon>Schistosomatidae</taxon>
        <taxon>Schistosoma</taxon>
    </lineage>
</organism>
<proteinExistence type="predicted"/>
<accession>A0A183PUN8</accession>
<gene>
    <name evidence="1" type="ORF">SMTD_LOCUS18074</name>
</gene>